<dbReference type="Proteomes" id="UP001229421">
    <property type="component" value="Unassembled WGS sequence"/>
</dbReference>
<keyword evidence="3" id="KW-1185">Reference proteome</keyword>
<comment type="caution">
    <text evidence="2">The sequence shown here is derived from an EMBL/GenBank/DDBJ whole genome shotgun (WGS) entry which is preliminary data.</text>
</comment>
<evidence type="ECO:0000313" key="2">
    <source>
        <dbReference type="EMBL" id="KAK1435772.1"/>
    </source>
</evidence>
<accession>A0AAD8L6J7</accession>
<name>A0AAD8L6J7_TARER</name>
<keyword evidence="1" id="KW-1133">Transmembrane helix</keyword>
<evidence type="ECO:0000256" key="1">
    <source>
        <dbReference type="SAM" id="Phobius"/>
    </source>
</evidence>
<evidence type="ECO:0000313" key="3">
    <source>
        <dbReference type="Proteomes" id="UP001229421"/>
    </source>
</evidence>
<proteinExistence type="predicted"/>
<reference evidence="2" key="1">
    <citation type="journal article" date="2023" name="bioRxiv">
        <title>Improved chromosome-level genome assembly for marigold (Tagetes erecta).</title>
        <authorList>
            <person name="Jiang F."/>
            <person name="Yuan L."/>
            <person name="Wang S."/>
            <person name="Wang H."/>
            <person name="Xu D."/>
            <person name="Wang A."/>
            <person name="Fan W."/>
        </authorList>
    </citation>
    <scope>NUCLEOTIDE SEQUENCE</scope>
    <source>
        <strain evidence="2">WSJ</strain>
        <tissue evidence="2">Leaf</tissue>
    </source>
</reference>
<dbReference type="EMBL" id="JAUHHV010000001">
    <property type="protein sequence ID" value="KAK1435772.1"/>
    <property type="molecule type" value="Genomic_DNA"/>
</dbReference>
<organism evidence="2 3">
    <name type="scientific">Tagetes erecta</name>
    <name type="common">African marigold</name>
    <dbReference type="NCBI Taxonomy" id="13708"/>
    <lineage>
        <taxon>Eukaryota</taxon>
        <taxon>Viridiplantae</taxon>
        <taxon>Streptophyta</taxon>
        <taxon>Embryophyta</taxon>
        <taxon>Tracheophyta</taxon>
        <taxon>Spermatophyta</taxon>
        <taxon>Magnoliopsida</taxon>
        <taxon>eudicotyledons</taxon>
        <taxon>Gunneridae</taxon>
        <taxon>Pentapetalae</taxon>
        <taxon>asterids</taxon>
        <taxon>campanulids</taxon>
        <taxon>Asterales</taxon>
        <taxon>Asteraceae</taxon>
        <taxon>Asteroideae</taxon>
        <taxon>Heliantheae alliance</taxon>
        <taxon>Tageteae</taxon>
        <taxon>Tagetes</taxon>
    </lineage>
</organism>
<gene>
    <name evidence="2" type="ORF">QVD17_01541</name>
</gene>
<keyword evidence="1" id="KW-0812">Transmembrane</keyword>
<sequence length="80" mass="9364">MLYWFLTKTCNFLHILSLKLCMTMSMCLFISFSHHSPHTPSLSHSHQTNQLLSSSQSFPAFSFNSIFQSIWVHSNFMFSR</sequence>
<protein>
    <submittedName>
        <fullName evidence="2">Uncharacterized protein</fullName>
    </submittedName>
</protein>
<keyword evidence="1" id="KW-0472">Membrane</keyword>
<feature type="transmembrane region" description="Helical" evidence="1">
    <location>
        <begin position="12"/>
        <end position="32"/>
    </location>
</feature>
<dbReference type="AlphaFoldDB" id="A0AAD8L6J7"/>